<evidence type="ECO:0000313" key="1">
    <source>
        <dbReference type="EMBL" id="QNT68714.1"/>
    </source>
</evidence>
<dbReference type="Proteomes" id="UP000516369">
    <property type="component" value="Chromosome"/>
</dbReference>
<keyword evidence="2" id="KW-1185">Reference proteome</keyword>
<protein>
    <recommendedName>
        <fullName evidence="3">DUF4394 domain-containing protein</fullName>
    </recommendedName>
</protein>
<evidence type="ECO:0008006" key="3">
    <source>
        <dbReference type="Google" id="ProtNLM"/>
    </source>
</evidence>
<evidence type="ECO:0000313" key="2">
    <source>
        <dbReference type="Proteomes" id="UP000516369"/>
    </source>
</evidence>
<sequence>MNALTFNKSGQAVAASNTITGFFVINTTTGRAQYAGADGGFKSAGDFAYDGVHLYLAATGKKLVDFNFSTNKYLSHPVTLVNLFGLVVPQKGALVGFAGTKAYRLNQVTGASTLLFDFTGKGVSQINGAASKSLF</sequence>
<dbReference type="RefSeq" id="WP_190262150.1">
    <property type="nucleotide sequence ID" value="NZ_CP053923.1"/>
</dbReference>
<name>A0A7H1MZ28_9PROT</name>
<reference evidence="1 2" key="1">
    <citation type="submission" date="2020-05" db="EMBL/GenBank/DDBJ databases">
        <title>Complete closed genome sequence of Defluviicoccus vanus.</title>
        <authorList>
            <person name="Bessarab I."/>
            <person name="Arumugam K."/>
            <person name="Maszenan A.M."/>
            <person name="Seviour R.J."/>
            <person name="Williams R.B."/>
        </authorList>
    </citation>
    <scope>NUCLEOTIDE SEQUENCE [LARGE SCALE GENOMIC DNA]</scope>
    <source>
        <strain evidence="1 2">Ben 114</strain>
    </source>
</reference>
<dbReference type="AlphaFoldDB" id="A0A7H1MZ28"/>
<dbReference type="EMBL" id="CP053923">
    <property type="protein sequence ID" value="QNT68714.1"/>
    <property type="molecule type" value="Genomic_DNA"/>
</dbReference>
<proteinExistence type="predicted"/>
<dbReference type="KEGG" id="dvn:HQ394_04215"/>
<gene>
    <name evidence="1" type="ORF">HQ394_04215</name>
</gene>
<organism evidence="1 2">
    <name type="scientific">Defluviicoccus vanus</name>
    <dbReference type="NCBI Taxonomy" id="111831"/>
    <lineage>
        <taxon>Bacteria</taxon>
        <taxon>Pseudomonadati</taxon>
        <taxon>Pseudomonadota</taxon>
        <taxon>Alphaproteobacteria</taxon>
        <taxon>Rhodospirillales</taxon>
        <taxon>Rhodospirillaceae</taxon>
        <taxon>Defluviicoccus</taxon>
    </lineage>
</organism>
<accession>A0A7H1MZ28</accession>